<dbReference type="EMBL" id="VSSQ01026162">
    <property type="protein sequence ID" value="MPM74734.1"/>
    <property type="molecule type" value="Genomic_DNA"/>
</dbReference>
<dbReference type="Gene3D" id="1.20.5.170">
    <property type="match status" value="1"/>
</dbReference>
<evidence type="ECO:0000256" key="1">
    <source>
        <dbReference type="SAM" id="Coils"/>
    </source>
</evidence>
<feature type="coiled-coil region" evidence="1">
    <location>
        <begin position="4"/>
        <end position="52"/>
    </location>
</feature>
<evidence type="ECO:0000313" key="2">
    <source>
        <dbReference type="EMBL" id="MPM74734.1"/>
    </source>
</evidence>
<comment type="caution">
    <text evidence="2">The sequence shown here is derived from an EMBL/GenBank/DDBJ whole genome shotgun (WGS) entry which is preliminary data.</text>
</comment>
<name>A0A645CCT0_9ZZZZ</name>
<reference evidence="2" key="1">
    <citation type="submission" date="2019-08" db="EMBL/GenBank/DDBJ databases">
        <authorList>
            <person name="Kucharzyk K."/>
            <person name="Murdoch R.W."/>
            <person name="Higgins S."/>
            <person name="Loffler F."/>
        </authorList>
    </citation>
    <scope>NUCLEOTIDE SEQUENCE</scope>
</reference>
<accession>A0A645CCT0</accession>
<organism evidence="2">
    <name type="scientific">bioreactor metagenome</name>
    <dbReference type="NCBI Taxonomy" id="1076179"/>
    <lineage>
        <taxon>unclassified sequences</taxon>
        <taxon>metagenomes</taxon>
        <taxon>ecological metagenomes</taxon>
    </lineage>
</organism>
<dbReference type="AlphaFoldDB" id="A0A645CCT0"/>
<keyword evidence="1" id="KW-0175">Coiled coil</keyword>
<proteinExistence type="predicted"/>
<gene>
    <name evidence="2" type="ORF">SDC9_121723</name>
</gene>
<sequence length="65" mass="7634">MFTKRKLKQRIQFLEAQVRGLSDENQKLQVSANDARLQVESLRKAIEMYQSKLPIRNAKGQFVKK</sequence>
<protein>
    <submittedName>
        <fullName evidence="2">Uncharacterized protein</fullName>
    </submittedName>
</protein>